<reference evidence="5 6" key="1">
    <citation type="submission" date="2020-02" db="EMBL/GenBank/DDBJ databases">
        <title>Nitrogenibacter mangrovi gen. nov., sp. nov. isolated from mangrove sediment, a denitrifying betaproteobacterium.</title>
        <authorList>
            <person name="Liao H."/>
            <person name="Tian Y."/>
        </authorList>
    </citation>
    <scope>NUCLEOTIDE SEQUENCE [LARGE SCALE GENOMIC DNA]</scope>
    <source>
        <strain evidence="5 6">M9-3-2</strain>
    </source>
</reference>
<dbReference type="KEGG" id="azq:G3580_07240"/>
<dbReference type="InterPro" id="IPR018769">
    <property type="entry name" value="VgrG2_DUF2345"/>
</dbReference>
<evidence type="ECO:0000259" key="4">
    <source>
        <dbReference type="Pfam" id="PF13296"/>
    </source>
</evidence>
<dbReference type="Pfam" id="PF10106">
    <property type="entry name" value="DUF2345"/>
    <property type="match status" value="1"/>
</dbReference>
<dbReference type="EMBL" id="CP048836">
    <property type="protein sequence ID" value="QID17457.1"/>
    <property type="molecule type" value="Genomic_DNA"/>
</dbReference>
<dbReference type="AlphaFoldDB" id="A0A6C1B1L3"/>
<evidence type="ECO:0000256" key="1">
    <source>
        <dbReference type="ARBA" id="ARBA00005558"/>
    </source>
</evidence>
<dbReference type="SUPFAM" id="SSF69255">
    <property type="entry name" value="gp5 N-terminal domain-like"/>
    <property type="match status" value="1"/>
</dbReference>
<dbReference type="InterPro" id="IPR028244">
    <property type="entry name" value="T6SS_Rhs_Vgr_dom"/>
</dbReference>
<sequence>MNFLPLGASWTQTDRLLVFHTPLGADLMLAECVCIREGVGPAREHAGFRIELSALCPRADIAPQQLIGQPVRLDLQTSGSRTERRPFHGHVTRFERTGANGGFARYRLVIEPWLAFLGHRKDSFVFQDKTVFDIVDEVLGDWQGQGALVPAWRWEVADRSIYPQRSYTVQFEETDLAFLRRLLADEGLFCWFEHRADDSSALGAHTLVIADHNGAFVDNPQAHIRFTQPGATLAEDSIDRWAGARQLGVSESVAGAWDYRAALRQRQGASSRIDNAETPIPLTATDDAGQYAWQNSAQGERRLRNRQQAIDAAAKCFDAEGTVRTLAPGTLFRLGEHPDHDLDDDPDQRFVVVAVTHHARNNLAEHIPQAIEALGAVDGDGSAPVDLYRNHFTTLRAHVPWRIPAHNAAGRFVFPRPRARLLGAVVVGPGEPTHTDRDLRVKVQFPFQRGGCAANRNAHPAGGNNAPADDTLGVWLRMATPVAGANWGGHCVPRPGQEVSVGFLHGDIDRPVILGASYNGRGNSDAAGNRQAQGDMLTSANAPAFFAGESAEPHTHGASLSGIKTQQLSASRSGAGGFNQLVFDDTPGQSRIELGTTEYASALQMGHLKCQDDNARHQSLGHGASVHTRASAAVRAGSGLLISADARSGARGPHLDSTEPIAQTQEAQTLATALADVAGKQNAALDGDAPARALSANAALQSAVEVMGATATRAGSASSAGEFVAAQGGTGTVPAWSRPRIQYAAPKGIAQLTPANAVLVSGKSASFTTGHAGNWVAQANHSLATRDGIALFTVGRHEGGGPNTETGIHLHAASGKVSTQAQSGPIRAAADKTVTVASTTASVNASAKGHILATAQGAYLKIEGGNIQLHAPGAVRLKASQKNLTGPASASPAGLSFPKGGDPAIADCARQVFDEKFCVKHEATGEPLRYFNYRIEDDSGQVLARGMTDEAGMTSRVVGSNAQDLKIIADDD</sequence>
<organism evidence="5 6">
    <name type="scientific">Nitrogeniibacter mangrovi</name>
    <dbReference type="NCBI Taxonomy" id="2016596"/>
    <lineage>
        <taxon>Bacteria</taxon>
        <taxon>Pseudomonadati</taxon>
        <taxon>Pseudomonadota</taxon>
        <taxon>Betaproteobacteria</taxon>
        <taxon>Rhodocyclales</taxon>
        <taxon>Zoogloeaceae</taxon>
        <taxon>Nitrogeniibacter</taxon>
    </lineage>
</organism>
<dbReference type="Gene3D" id="2.40.50.230">
    <property type="entry name" value="Gp5 N-terminal domain"/>
    <property type="match status" value="1"/>
</dbReference>
<evidence type="ECO:0000259" key="2">
    <source>
        <dbReference type="Pfam" id="PF04717"/>
    </source>
</evidence>
<gene>
    <name evidence="5" type="ORF">G3580_07240</name>
</gene>
<evidence type="ECO:0000313" key="5">
    <source>
        <dbReference type="EMBL" id="QID17457.1"/>
    </source>
</evidence>
<dbReference type="Gene3D" id="2.30.110.50">
    <property type="match status" value="1"/>
</dbReference>
<proteinExistence type="inferred from homology"/>
<comment type="similarity">
    <text evidence="1">Belongs to the VgrG protein family.</text>
</comment>
<protein>
    <submittedName>
        <fullName evidence="5">Type VI secretion system tip protein VgrG</fullName>
    </submittedName>
</protein>
<feature type="domain" description="DUF2345" evidence="3">
    <location>
        <begin position="729"/>
        <end position="888"/>
    </location>
</feature>
<dbReference type="Gene3D" id="3.55.50.10">
    <property type="entry name" value="Baseplate protein-like domains"/>
    <property type="match status" value="1"/>
</dbReference>
<dbReference type="SUPFAM" id="SSF69279">
    <property type="entry name" value="Phage tail proteins"/>
    <property type="match status" value="2"/>
</dbReference>
<dbReference type="NCBIfam" id="TIGR01646">
    <property type="entry name" value="vgr_GE"/>
    <property type="match status" value="1"/>
</dbReference>
<dbReference type="RefSeq" id="WP_173764621.1">
    <property type="nucleotide sequence ID" value="NZ_CP048836.1"/>
</dbReference>
<dbReference type="Pfam" id="PF13296">
    <property type="entry name" value="T6SS_Vgr"/>
    <property type="match status" value="1"/>
</dbReference>
<dbReference type="Gene3D" id="4.10.220.110">
    <property type="match status" value="1"/>
</dbReference>
<dbReference type="InterPro" id="IPR006533">
    <property type="entry name" value="T6SS_Vgr_RhsGE"/>
</dbReference>
<dbReference type="InterPro" id="IPR006531">
    <property type="entry name" value="Gp5/Vgr_OB"/>
</dbReference>
<name>A0A6C1B1L3_9RHOO</name>
<evidence type="ECO:0000259" key="3">
    <source>
        <dbReference type="Pfam" id="PF10106"/>
    </source>
</evidence>
<dbReference type="InterPro" id="IPR017847">
    <property type="entry name" value="T6SS_RhsGE_Vgr_subset"/>
</dbReference>
<dbReference type="Pfam" id="PF04717">
    <property type="entry name" value="Phage_base_V"/>
    <property type="match status" value="1"/>
</dbReference>
<feature type="domain" description="Putative type VI secretion system Rhs element associated Vgr" evidence="4">
    <location>
        <begin position="575"/>
        <end position="678"/>
    </location>
</feature>
<dbReference type="Pfam" id="PF05954">
    <property type="entry name" value="Phage_GPD"/>
    <property type="match status" value="1"/>
</dbReference>
<dbReference type="InterPro" id="IPR037026">
    <property type="entry name" value="Vgr_OB-fold_dom_sf"/>
</dbReference>
<accession>A0A6C1B1L3</accession>
<feature type="domain" description="Gp5/Type VI secretion system Vgr protein OB-fold" evidence="2">
    <location>
        <begin position="471"/>
        <end position="518"/>
    </location>
</feature>
<keyword evidence="6" id="KW-1185">Reference proteome</keyword>
<evidence type="ECO:0000313" key="6">
    <source>
        <dbReference type="Proteomes" id="UP000501991"/>
    </source>
</evidence>
<dbReference type="NCBIfam" id="TIGR03361">
    <property type="entry name" value="VI_Rhs_Vgr"/>
    <property type="match status" value="1"/>
</dbReference>
<dbReference type="Proteomes" id="UP000501991">
    <property type="component" value="Chromosome"/>
</dbReference>